<dbReference type="EMBL" id="JAGSOG010000178">
    <property type="protein sequence ID" value="MBR7837060.1"/>
    <property type="molecule type" value="Genomic_DNA"/>
</dbReference>
<dbReference type="InterPro" id="IPR013783">
    <property type="entry name" value="Ig-like_fold"/>
</dbReference>
<dbReference type="GO" id="GO:0005975">
    <property type="term" value="P:carbohydrate metabolic process"/>
    <property type="evidence" value="ECO:0007669"/>
    <property type="project" value="UniProtKB-ARBA"/>
</dbReference>
<dbReference type="PROSITE" id="PS51127">
    <property type="entry name" value="BIG1"/>
    <property type="match status" value="1"/>
</dbReference>
<keyword evidence="2" id="KW-0472">Membrane</keyword>
<feature type="transmembrane region" description="Helical" evidence="2">
    <location>
        <begin position="1312"/>
        <end position="1333"/>
    </location>
</feature>
<evidence type="ECO:0000259" key="3">
    <source>
        <dbReference type="PROSITE" id="PS51127"/>
    </source>
</evidence>
<dbReference type="InterPro" id="IPR008964">
    <property type="entry name" value="Invasin/intimin_cell_adhesion"/>
</dbReference>
<feature type="transmembrane region" description="Helical" evidence="2">
    <location>
        <begin position="1435"/>
        <end position="1455"/>
    </location>
</feature>
<protein>
    <recommendedName>
        <fullName evidence="3">Big-1 domain-containing protein</fullName>
    </recommendedName>
</protein>
<feature type="transmembrane region" description="Helical" evidence="2">
    <location>
        <begin position="1467"/>
        <end position="1488"/>
    </location>
</feature>
<dbReference type="Gene3D" id="2.60.40.10">
    <property type="entry name" value="Immunoglobulins"/>
    <property type="match status" value="1"/>
</dbReference>
<evidence type="ECO:0000313" key="5">
    <source>
        <dbReference type="Proteomes" id="UP000675781"/>
    </source>
</evidence>
<feature type="transmembrane region" description="Helical" evidence="2">
    <location>
        <begin position="1531"/>
        <end position="1553"/>
    </location>
</feature>
<proteinExistence type="inferred from homology"/>
<sequence length="1914" mass="198978">MSTMLMQDAVTDAGVSVGDGLYNQEAVFANPFKAMREEALVVNLHGVLTYLERTDTSETGWLQTEVCDADGAAYALAEVVVAQHASGDLWAICSPTDQDANAFALKLGLQKPATGDDPARCSWSGQVDLGVPAFFARSLCVSYSPQSGPLILGAMLSPSSGFDFALTAQLPTPSGATGPWAPVSAVGGGLPYPVVGGGLLPVDPRSGKRNVLVRYYLNGQQLLRVDFCPDGTAAVTTTVASNVAQVCGSFYVPYLNHDNPQGDVGCMYLRASDNDLVTAYSNKAGAFHYETVSGLTFAGPTRCWQDADGLLHVFGIDDAAALQVLHQATWQAAFDMNGYPVTRPQWTSAAVAGAPAGIGGFALADASDRMVAFDFTGSGKSDHLLAYGPGNAASSVAASVLAHTADGTFSTVGTPAVLPGLNAASTTATPLDYTGSGSQDHLLITAGLPAAQLFQGVDGVLTALGPSGPITENAPFQAADAIVAFDYTGLGHNDHLLVYRPGAGLAWLLAPTGDAAGHPYRIVAAMHGIGTFDLMNAADRIVGLDYDSSGSWTHLLIYRPGTGTVYIVTTDDKGAFTTVLASHSGIGGYDLAVSEDRLLAFDYTCSGFDDHILAYRPGNIPGHSDQQVWVLERTPRTNTYTQLKPPSSTHGMGGYNFADPADRVVGLDYIGTGGLCYLVAYRPGAGKVSVMGQRGVASITPVYQAPPAPAAPVTVGLHTEVIGFQLDPYPDYKPSELIKMSGVTAQEAYCVCTQDVTTSQWQLEKVRIPAPDPANPPAPVMVSHYVAQATLVDTRGLPMPGYAVNVTADTLVEAQMGGISYQVGPGRPVAVATDSHGRLTVSIAARGLNPPVVHLAADGLASGEAVSFATQVNDFLAGKATLPSQSGTFTPDLLATASCTPNAPGLESAPLADWAALKQRGLTPEVVVDHCTTMYGMAGGNKALPKAVFEGFDAPQPIVGYVIQLWDPEQPAFQAFRTDGELEAYRARRTTHPAYGGWWDDAVSWADDVWEGIKSGAAKVAEVIVTTVVEIAVWVGDAVVSLGEIVIDAIEQAVHAVEAVFQMIADAIARVIDWLKALFAFGDIWDTKTAMQGMLNQVPDQIKAAAQQYGWVTAAWFAGQRSAVHQKLMSLKDQYADTRMGDFDNKVPPLTSADGAPVQPHAFKDNPQAAWARNRFMGDSAQLHLSTALGAVALPDALEDAFRALVGVMTGGTPSPIDGFTAAIEKFGTAVSDLFDPDAGGNAAIADLIDCLDDVAGAILTFLGNVVAGGLQFVTVFADALGDLLDTPLDLGPLNVLWDWFMDLAGHPGEPLTLSSVFCLVAGFFVTVIYKLVMGVDNPPFPGGLFPVAPAFGADPTASPRVPFLPDGGACYGFNIAAELLTATVFNGLEVATNFTGDNAAMNWAYWFFGMVAFVGFPMPWTFTSTRSSSWWGPWFMWALSSGIGACTIKFGAEINKDGSNTVLKQWGKLGAATAFGIGASALALSALASDNEQDPPWTMAAAILGCVSTMTAPLIVIADSFKDPKVKAGILIAKSVVDVLCNAASGILSVVYNSIAVDGRVRLTYTGASPGKYGAYYCELPDAFIGMTYSGNQLAATGKYPPFSYALGKGTPFSGDAGDQLPDGMTWTTVTDNDGKQQFVLGGAPSNPQQVDADFGVWATDSNSYPPFNAALECYIAIYPAKAGSAAITGGDNQSAQVSAQYASLLAVTVKNTNGQLLPGAAVTFTAPAGGASGTFPGGVTSVTVTTDAHGTATAPAFVANGVTGPVRVTAAVPGVSQASVAFTLTNTASTVQMIQATTGSGQAYSGQVFNDSLQATVIGPGSTPLANVQVTFTCPSAADGSFVNNQQQTIVVLTDGNGVAHAGAFRAGTIAAGGPQIDFTVTAAVVGSAAKPAAFALTVLPLSQPTRRNSRE</sequence>
<keyword evidence="2" id="KW-1133">Transmembrane helix</keyword>
<feature type="transmembrane region" description="Helical" evidence="2">
    <location>
        <begin position="1500"/>
        <end position="1519"/>
    </location>
</feature>
<organism evidence="4 5">
    <name type="scientific">Actinospica durhamensis</name>
    <dbReference type="NCBI Taxonomy" id="1508375"/>
    <lineage>
        <taxon>Bacteria</taxon>
        <taxon>Bacillati</taxon>
        <taxon>Actinomycetota</taxon>
        <taxon>Actinomycetes</taxon>
        <taxon>Catenulisporales</taxon>
        <taxon>Actinospicaceae</taxon>
        <taxon>Actinospica</taxon>
    </lineage>
</organism>
<gene>
    <name evidence="4" type="ORF">KDL01_27535</name>
</gene>
<feature type="domain" description="Big-1" evidence="3">
    <location>
        <begin position="1689"/>
        <end position="1789"/>
    </location>
</feature>
<feature type="transmembrane region" description="Helical" evidence="2">
    <location>
        <begin position="1404"/>
        <end position="1423"/>
    </location>
</feature>
<reference evidence="4" key="1">
    <citation type="submission" date="2021-04" db="EMBL/GenBank/DDBJ databases">
        <title>Genome based classification of Actinospica acidithermotolerans sp. nov., an actinobacterium isolated from an Indonesian hot spring.</title>
        <authorList>
            <person name="Kusuma A.B."/>
            <person name="Putra K.E."/>
            <person name="Nafisah S."/>
            <person name="Loh J."/>
            <person name="Nouioui I."/>
            <person name="Goodfellow M."/>
        </authorList>
    </citation>
    <scope>NUCLEOTIDE SEQUENCE</scope>
    <source>
        <strain evidence="4">CSCA 57</strain>
    </source>
</reference>
<comment type="similarity">
    <text evidence="1">Belongs to the intimin/invasin family.</text>
</comment>
<evidence type="ECO:0000256" key="1">
    <source>
        <dbReference type="ARBA" id="ARBA00010116"/>
    </source>
</evidence>
<dbReference type="RefSeq" id="WP_212531530.1">
    <property type="nucleotide sequence ID" value="NZ_JAGSOG010000178.1"/>
</dbReference>
<dbReference type="SUPFAM" id="SSF49373">
    <property type="entry name" value="Invasin/intimin cell-adhesion fragments"/>
    <property type="match status" value="1"/>
</dbReference>
<dbReference type="InterPro" id="IPR003344">
    <property type="entry name" value="Big_1_dom"/>
</dbReference>
<name>A0A941IPY5_9ACTN</name>
<keyword evidence="2" id="KW-0812">Transmembrane</keyword>
<accession>A0A941IPY5</accession>
<keyword evidence="5" id="KW-1185">Reference proteome</keyword>
<evidence type="ECO:0000256" key="2">
    <source>
        <dbReference type="SAM" id="Phobius"/>
    </source>
</evidence>
<dbReference type="Proteomes" id="UP000675781">
    <property type="component" value="Unassembled WGS sequence"/>
</dbReference>
<comment type="caution">
    <text evidence="4">The sequence shown here is derived from an EMBL/GenBank/DDBJ whole genome shotgun (WGS) entry which is preliminary data.</text>
</comment>
<evidence type="ECO:0000313" key="4">
    <source>
        <dbReference type="EMBL" id="MBR7837060.1"/>
    </source>
</evidence>